<keyword evidence="1" id="KW-0677">Repeat</keyword>
<evidence type="ECO:0000256" key="1">
    <source>
        <dbReference type="ARBA" id="ARBA00022737"/>
    </source>
</evidence>
<evidence type="ECO:0000313" key="6">
    <source>
        <dbReference type="Proteomes" id="UP001165122"/>
    </source>
</evidence>
<feature type="compositionally biased region" description="Basic and acidic residues" evidence="4">
    <location>
        <begin position="735"/>
        <end position="748"/>
    </location>
</feature>
<feature type="compositionally biased region" description="Basic residues" evidence="4">
    <location>
        <begin position="678"/>
        <end position="689"/>
    </location>
</feature>
<evidence type="ECO:0000256" key="4">
    <source>
        <dbReference type="SAM" id="MobiDB-lite"/>
    </source>
</evidence>
<dbReference type="PROSITE" id="PS50005">
    <property type="entry name" value="TPR"/>
    <property type="match status" value="1"/>
</dbReference>
<comment type="caution">
    <text evidence="5">The sequence shown here is derived from an EMBL/GenBank/DDBJ whole genome shotgun (WGS) entry which is preliminary data.</text>
</comment>
<dbReference type="GO" id="GO:0005737">
    <property type="term" value="C:cytoplasm"/>
    <property type="evidence" value="ECO:0007669"/>
    <property type="project" value="TreeGrafter"/>
</dbReference>
<feature type="region of interest" description="Disordered" evidence="4">
    <location>
        <begin position="675"/>
        <end position="748"/>
    </location>
</feature>
<dbReference type="InterPro" id="IPR011990">
    <property type="entry name" value="TPR-like_helical_dom_sf"/>
</dbReference>
<reference evidence="6" key="1">
    <citation type="journal article" date="2023" name="Commun. Biol.">
        <title>Genome analysis of Parmales, the sister group of diatoms, reveals the evolutionary specialization of diatoms from phago-mixotrophs to photoautotrophs.</title>
        <authorList>
            <person name="Ban H."/>
            <person name="Sato S."/>
            <person name="Yoshikawa S."/>
            <person name="Yamada K."/>
            <person name="Nakamura Y."/>
            <person name="Ichinomiya M."/>
            <person name="Sato N."/>
            <person name="Blanc-Mathieu R."/>
            <person name="Endo H."/>
            <person name="Kuwata A."/>
            <person name="Ogata H."/>
        </authorList>
    </citation>
    <scope>NUCLEOTIDE SEQUENCE [LARGE SCALE GENOMIC DNA]</scope>
    <source>
        <strain evidence="6">NIES 3700</strain>
    </source>
</reference>
<evidence type="ECO:0000256" key="3">
    <source>
        <dbReference type="PROSITE-ProRule" id="PRU00339"/>
    </source>
</evidence>
<dbReference type="OrthoDB" id="10263032at2759"/>
<dbReference type="InterPro" id="IPR019734">
    <property type="entry name" value="TPR_rpt"/>
</dbReference>
<keyword evidence="2 3" id="KW-0802">TPR repeat</keyword>
<dbReference type="Gene3D" id="1.25.40.1010">
    <property type="match status" value="1"/>
</dbReference>
<dbReference type="EMBL" id="BRXW01000110">
    <property type="protein sequence ID" value="GMI07286.1"/>
    <property type="molecule type" value="Genomic_DNA"/>
</dbReference>
<name>A0A9W7F957_9STRA</name>
<dbReference type="PANTHER" id="PTHR22767:SF2">
    <property type="entry name" value="N(ALPHA)-ACETYLTRANSFERASE 15_16, ISOFORM A"/>
    <property type="match status" value="1"/>
</dbReference>
<dbReference type="Pfam" id="PF12569">
    <property type="entry name" value="NatA_aux_su"/>
    <property type="match status" value="1"/>
</dbReference>
<evidence type="ECO:0000313" key="5">
    <source>
        <dbReference type="EMBL" id="GMI07286.1"/>
    </source>
</evidence>
<dbReference type="Gene3D" id="1.25.40.1040">
    <property type="match status" value="1"/>
</dbReference>
<dbReference type="AlphaFoldDB" id="A0A9W7F957"/>
<evidence type="ECO:0000256" key="2">
    <source>
        <dbReference type="ARBA" id="ARBA00022803"/>
    </source>
</evidence>
<gene>
    <name evidence="5" type="ORF">TrLO_g6101</name>
</gene>
<dbReference type="Pfam" id="PF07719">
    <property type="entry name" value="TPR_2"/>
    <property type="match status" value="1"/>
</dbReference>
<dbReference type="Proteomes" id="UP001165122">
    <property type="component" value="Unassembled WGS sequence"/>
</dbReference>
<dbReference type="SUPFAM" id="SSF48452">
    <property type="entry name" value="TPR-like"/>
    <property type="match status" value="1"/>
</dbReference>
<dbReference type="PANTHER" id="PTHR22767">
    <property type="entry name" value="N-TERMINAL ACETYLTRANSFERASE-RELATED"/>
    <property type="match status" value="1"/>
</dbReference>
<feature type="repeat" description="TPR" evidence="3">
    <location>
        <begin position="129"/>
        <end position="162"/>
    </location>
</feature>
<feature type="compositionally biased region" description="Basic and acidic residues" evidence="4">
    <location>
        <begin position="690"/>
        <end position="723"/>
    </location>
</feature>
<dbReference type="PIRSF" id="PIRSF000422">
    <property type="entry name" value="N-terminal-AcTrfase-A_aux_su"/>
    <property type="match status" value="1"/>
</dbReference>
<dbReference type="InterPro" id="IPR021183">
    <property type="entry name" value="NatA_aux_su"/>
</dbReference>
<dbReference type="SMART" id="SM00028">
    <property type="entry name" value="TPR"/>
    <property type="match status" value="4"/>
</dbReference>
<accession>A0A9W7F957</accession>
<feature type="compositionally biased region" description="Acidic residues" evidence="4">
    <location>
        <begin position="724"/>
        <end position="734"/>
    </location>
</feature>
<sequence length="934" mass="105210">MWKTTVIIKIVFRVSYAQQNTSRLTYLPALPPPPLPKLSPTIGNPFSSMPPKPSQTLPKRESSLFKDVMHLYEKKSYKKGLKTTDQILKKHPSHGETLAMRGLILRYLDRKDEAIENIKKGLMNNMMSHVCWHVYGLVHRADRNYVEAIKCYKQALRIDKDNMQILRDLSLLQIQMRDLPGFSSTRSQIMELGPGLRFNWIAYAISCHLNNNLSTAVSVIDSFVAQVDADAMKISETERETDFCKSELQMYKNMILMEGGEEGSAEKAMEHLKEVEKEVLDVGAWLFRKGELELKMSKFSDAETSFFALLERGQTEDYRVHRGYQCALLNLPPSTSASQLSLKGMTTPISSLQSTLSSTQITAVLEKYKTTLEPLNARSNAFKRIPLSAMPPALLEENLRPYMEKMLKKGVPSLGSDLIALVAVDGVSLKDPQSIKSHPNFKCISKLTTELKPSAELWGTFLEVQLSEITGDYESGLTLIDFCISKVTDDKEKGDLLERKARLLKLSGDITAAVASVDEARELDKADRYINNKTTKYLLRAGEEEKAEATIGLFTRHEANPTHNLFEMQCSWYELEYGRAMHERGDVGKALKKYVSVEKHFEDFSDDQFDFHNYCIRRMTLRAYVDILRLEDHIWDNKFYISAACGAIDCYLHLADNPLSAEDLGDPDYSKMSAAEKKKAKAAARKKKKKEEEKEAAEKAKKEEEEKKKAEEKAKKEATKEGENKEEDEEEEKEDEKKPPAEDKDPKGLELMKKDWAEECEKFASSLRLHCPQNVLAWLKSFDVYLRMDKLDEACDALAKAKELDCASFELFSRVAKLGWKVKGVNAVDPSIIEKLSALLGGASVEDFVKASAKTVGELGLTWRCAVAEAAVLTKVEDASGASKFVVNGGLESKGGHLVVNCVNATKALKRFGGDDKAWTDLCKKKFTRAKVFD</sequence>
<proteinExistence type="predicted"/>
<dbReference type="InterPro" id="IPR013105">
    <property type="entry name" value="TPR_2"/>
</dbReference>
<organism evidence="5 6">
    <name type="scientific">Triparma laevis f. longispina</name>
    <dbReference type="NCBI Taxonomy" id="1714387"/>
    <lineage>
        <taxon>Eukaryota</taxon>
        <taxon>Sar</taxon>
        <taxon>Stramenopiles</taxon>
        <taxon>Ochrophyta</taxon>
        <taxon>Bolidophyceae</taxon>
        <taxon>Parmales</taxon>
        <taxon>Triparmaceae</taxon>
        <taxon>Triparma</taxon>
    </lineage>
</organism>
<protein>
    <submittedName>
        <fullName evidence="5">Uncharacterized protein</fullName>
    </submittedName>
</protein>
<keyword evidence="6" id="KW-1185">Reference proteome</keyword>